<evidence type="ECO:0000313" key="2">
    <source>
        <dbReference type="Proteomes" id="UP000070160"/>
    </source>
</evidence>
<name>A0A134CGV4_9FIRM</name>
<keyword evidence="2" id="KW-1185">Reference proteome</keyword>
<protein>
    <submittedName>
        <fullName evidence="1">Uncharacterized protein</fullName>
    </submittedName>
</protein>
<gene>
    <name evidence="1" type="ORF">HMPREF3182_00839</name>
</gene>
<dbReference type="EMBL" id="LSDT01000035">
    <property type="protein sequence ID" value="KXB91425.1"/>
    <property type="molecule type" value="Genomic_DNA"/>
</dbReference>
<organism evidence="1 2">
    <name type="scientific">Megasphaera hutchinsoni</name>
    <dbReference type="NCBI Taxonomy" id="1588748"/>
    <lineage>
        <taxon>Bacteria</taxon>
        <taxon>Bacillati</taxon>
        <taxon>Bacillota</taxon>
        <taxon>Negativicutes</taxon>
        <taxon>Veillonellales</taxon>
        <taxon>Veillonellaceae</taxon>
        <taxon>Megasphaera</taxon>
    </lineage>
</organism>
<sequence length="40" mass="4720">MSIRKCYIVSIHKTIVYSECIMLKNQTKGVFITYDINFFA</sequence>
<reference evidence="2" key="1">
    <citation type="submission" date="2016-01" db="EMBL/GenBank/DDBJ databases">
        <authorList>
            <person name="Mitreva M."/>
            <person name="Pepin K.H."/>
            <person name="Mihindukulasuriya K.A."/>
            <person name="Fulton R."/>
            <person name="Fronick C."/>
            <person name="O'Laughlin M."/>
            <person name="Miner T."/>
            <person name="Herter B."/>
            <person name="Rosa B.A."/>
            <person name="Cordes M."/>
            <person name="Tomlinson C."/>
            <person name="Wollam A."/>
            <person name="Palsikar V.B."/>
            <person name="Mardis E.R."/>
            <person name="Wilson R.K."/>
        </authorList>
    </citation>
    <scope>NUCLEOTIDE SEQUENCE [LARGE SCALE GENOMIC DNA]</scope>
    <source>
        <strain evidence="2">KA00182</strain>
    </source>
</reference>
<dbReference type="AlphaFoldDB" id="A0A134CGV4"/>
<proteinExistence type="predicted"/>
<dbReference type="Proteomes" id="UP000070160">
    <property type="component" value="Unassembled WGS sequence"/>
</dbReference>
<accession>A0A134CGV4</accession>
<dbReference type="STRING" id="1588748.HMPREF3182_00839"/>
<evidence type="ECO:0000313" key="1">
    <source>
        <dbReference type="EMBL" id="KXB91425.1"/>
    </source>
</evidence>
<comment type="caution">
    <text evidence="1">The sequence shown here is derived from an EMBL/GenBank/DDBJ whole genome shotgun (WGS) entry which is preliminary data.</text>
</comment>